<accession>A0AAW9N9Z6</accession>
<keyword evidence="3" id="KW-1185">Reference proteome</keyword>
<dbReference type="EMBL" id="JARNBH010000008">
    <property type="protein sequence ID" value="MEC0273049.1"/>
    <property type="molecule type" value="Genomic_DNA"/>
</dbReference>
<organism evidence="2 3">
    <name type="scientific">Peribacillus castrilensis</name>
    <dbReference type="NCBI Taxonomy" id="2897690"/>
    <lineage>
        <taxon>Bacteria</taxon>
        <taxon>Bacillati</taxon>
        <taxon>Bacillota</taxon>
        <taxon>Bacilli</taxon>
        <taxon>Bacillales</taxon>
        <taxon>Bacillaceae</taxon>
        <taxon>Peribacillus</taxon>
    </lineage>
</organism>
<gene>
    <name evidence="2" type="ORF">P4706_08170</name>
</gene>
<keyword evidence="1" id="KW-0472">Membrane</keyword>
<feature type="transmembrane region" description="Helical" evidence="1">
    <location>
        <begin position="226"/>
        <end position="245"/>
    </location>
</feature>
<dbReference type="AlphaFoldDB" id="A0AAW9N9Z6"/>
<feature type="transmembrane region" description="Helical" evidence="1">
    <location>
        <begin position="144"/>
        <end position="167"/>
    </location>
</feature>
<feature type="transmembrane region" description="Helical" evidence="1">
    <location>
        <begin position="21"/>
        <end position="38"/>
    </location>
</feature>
<feature type="transmembrane region" description="Helical" evidence="1">
    <location>
        <begin position="174"/>
        <end position="197"/>
    </location>
</feature>
<evidence type="ECO:0008006" key="4">
    <source>
        <dbReference type="Google" id="ProtNLM"/>
    </source>
</evidence>
<feature type="transmembrane region" description="Helical" evidence="1">
    <location>
        <begin position="58"/>
        <end position="78"/>
    </location>
</feature>
<protein>
    <recommendedName>
        <fullName evidence="4">ABC-2 family transporter protein</fullName>
    </recommendedName>
</protein>
<dbReference type="RefSeq" id="WP_134784119.1">
    <property type="nucleotide sequence ID" value="NZ_JARNBG010000001.1"/>
</dbReference>
<comment type="caution">
    <text evidence="2">The sequence shown here is derived from an EMBL/GenBank/DDBJ whole genome shotgun (WGS) entry which is preliminary data.</text>
</comment>
<keyword evidence="1" id="KW-1133">Transmembrane helix</keyword>
<sequence>MKDLMLLEIMNATRSRRLISIIISLLIICIVSFSAYILLEGNDLIQSIDFLFALNSQILFPVIFSSFMIASFISDFTHGKSYLINLSTIKKDKIFISKILVNVVLILISIVIIVNLYLTFSFIFHNQSYAFIGFLKFNIFEVFLRTNIILACTFFYILGFCLIGLIVSLIIPKFSVAILFIILVSISHTIFPLPVYLSKYLFLSSYNIYSAIQFIDFPMFRILEATLINIINTIILLGVSTFVYVKKFSIRNV</sequence>
<name>A0AAW9N9Z6_9BACI</name>
<evidence type="ECO:0000256" key="1">
    <source>
        <dbReference type="SAM" id="Phobius"/>
    </source>
</evidence>
<evidence type="ECO:0000313" key="2">
    <source>
        <dbReference type="EMBL" id="MEC0273049.1"/>
    </source>
</evidence>
<reference evidence="2 3" key="1">
    <citation type="submission" date="2023-03" db="EMBL/GenBank/DDBJ databases">
        <title>Bacillus Genome Sequencing.</title>
        <authorList>
            <person name="Dunlap C."/>
        </authorList>
    </citation>
    <scope>NUCLEOTIDE SEQUENCE [LARGE SCALE GENOMIC DNA]</scope>
    <source>
        <strain evidence="2 3">B-41290</strain>
    </source>
</reference>
<dbReference type="Proteomes" id="UP001307168">
    <property type="component" value="Unassembled WGS sequence"/>
</dbReference>
<keyword evidence="1" id="KW-0812">Transmembrane</keyword>
<proteinExistence type="predicted"/>
<evidence type="ECO:0000313" key="3">
    <source>
        <dbReference type="Proteomes" id="UP001307168"/>
    </source>
</evidence>
<feature type="transmembrane region" description="Helical" evidence="1">
    <location>
        <begin position="99"/>
        <end position="124"/>
    </location>
</feature>